<proteinExistence type="predicted"/>
<reference evidence="1" key="1">
    <citation type="submission" date="2021-05" db="EMBL/GenBank/DDBJ databases">
        <authorList>
            <person name="Tanabe Y."/>
        </authorList>
    </citation>
    <scope>NUCLEOTIDE SEQUENCE</scope>
    <source>
        <strain evidence="1">BOTRYCO-1</strain>
    </source>
</reference>
<dbReference type="Proteomes" id="UP001161064">
    <property type="component" value="Unassembled WGS sequence"/>
</dbReference>
<evidence type="ECO:0000313" key="1">
    <source>
        <dbReference type="EMBL" id="GIU67107.1"/>
    </source>
</evidence>
<protein>
    <submittedName>
        <fullName evidence="1">Uncharacterized protein</fullName>
    </submittedName>
</protein>
<dbReference type="EMBL" id="BPFZ01000006">
    <property type="protein sequence ID" value="GIU67107.1"/>
    <property type="molecule type" value="Genomic_DNA"/>
</dbReference>
<sequence length="71" mass="7592">MPKPSAMSITLLSGALQAGGEFTAQIRERVALALCCGYNGKAGEATFCGFRLQRHSYPFAEGHIPLSYELG</sequence>
<accession>A0ABQ4PVU0</accession>
<gene>
    <name evidence="1" type="ORF">PsB1_1261</name>
</gene>
<name>A0ABQ4PVU0_9PROT</name>
<reference evidence="1" key="2">
    <citation type="journal article" date="2023" name="ISME Commun">
        <title>Characterization of a bloom-associated alphaproteobacterial lineage, 'Candidatus Phycosocius': insights into freshwater algal-bacterial interactions.</title>
        <authorList>
            <person name="Tanabe Y."/>
            <person name="Yamaguchi H."/>
            <person name="Yoshida M."/>
            <person name="Kai A."/>
            <person name="Okazaki Y."/>
        </authorList>
    </citation>
    <scope>NUCLEOTIDE SEQUENCE</scope>
    <source>
        <strain evidence="1">BOTRYCO-1</strain>
    </source>
</reference>
<organism evidence="1 2">
    <name type="scientific">Candidatus Phycosocius spiralis</name>
    <dbReference type="NCBI Taxonomy" id="2815099"/>
    <lineage>
        <taxon>Bacteria</taxon>
        <taxon>Pseudomonadati</taxon>
        <taxon>Pseudomonadota</taxon>
        <taxon>Alphaproteobacteria</taxon>
        <taxon>Caulobacterales</taxon>
        <taxon>Caulobacterales incertae sedis</taxon>
        <taxon>Candidatus Phycosocius</taxon>
    </lineage>
</organism>
<comment type="caution">
    <text evidence="1">The sequence shown here is derived from an EMBL/GenBank/DDBJ whole genome shotgun (WGS) entry which is preliminary data.</text>
</comment>
<evidence type="ECO:0000313" key="2">
    <source>
        <dbReference type="Proteomes" id="UP001161064"/>
    </source>
</evidence>
<keyword evidence="2" id="KW-1185">Reference proteome</keyword>